<dbReference type="EMBL" id="CCKQ01019556">
    <property type="protein sequence ID" value="CDW91568.1"/>
    <property type="molecule type" value="Genomic_DNA"/>
</dbReference>
<dbReference type="AlphaFoldDB" id="A0A078BDA2"/>
<dbReference type="InterPro" id="IPR023210">
    <property type="entry name" value="NADP_OxRdtase_dom"/>
</dbReference>
<sequence>METTIGSDQPYVTLNNGIKMPQIGLGTFASSEGDTTQLVISAIMDHGYRHIDTAKIYENEKEIGDALQECFKRGIKREDLFIVSKLWHDSDKGDVEGALRKQLASLQLEYLDLYLIHWMIPSLDWSLEEPIGKFPLHKVWAQLEHCVEIGLVKSLGVSNCTTPVLIDILAFCKIKPVTNQIELHPYLTQKGFVNFQKEKLGIYSTAYAPLGAFSWPHKREEHKSLNLLNEQVIQDLAAKYNKPIGQIILNWHLQRGHIIIPKTAKIERLRENFLCYDFTMTEEDHASIDALNQNARFYDPVIQSAFGWNNLPYFDQ</sequence>
<reference evidence="6 7" key="1">
    <citation type="submission" date="2014-06" db="EMBL/GenBank/DDBJ databases">
        <authorList>
            <person name="Swart Estienne"/>
        </authorList>
    </citation>
    <scope>NUCLEOTIDE SEQUENCE [LARGE SCALE GENOMIC DNA]</scope>
    <source>
        <strain evidence="6 7">130c</strain>
    </source>
</reference>
<dbReference type="OMA" id="MVNQIFL"/>
<dbReference type="Proteomes" id="UP000039865">
    <property type="component" value="Unassembled WGS sequence"/>
</dbReference>
<organism evidence="6 7">
    <name type="scientific">Stylonychia lemnae</name>
    <name type="common">Ciliate</name>
    <dbReference type="NCBI Taxonomy" id="5949"/>
    <lineage>
        <taxon>Eukaryota</taxon>
        <taxon>Sar</taxon>
        <taxon>Alveolata</taxon>
        <taxon>Ciliophora</taxon>
        <taxon>Intramacronucleata</taxon>
        <taxon>Spirotrichea</taxon>
        <taxon>Stichotrichia</taxon>
        <taxon>Sporadotrichida</taxon>
        <taxon>Oxytrichidae</taxon>
        <taxon>Stylonychinae</taxon>
        <taxon>Stylonychia</taxon>
    </lineage>
</organism>
<protein>
    <submittedName>
        <fullName evidence="6">Aldo keto reductase family protein</fullName>
    </submittedName>
</protein>
<feature type="domain" description="NADP-dependent oxidoreductase" evidence="5">
    <location>
        <begin position="23"/>
        <end position="292"/>
    </location>
</feature>
<dbReference type="OrthoDB" id="416253at2759"/>
<dbReference type="PROSITE" id="PS00798">
    <property type="entry name" value="ALDOKETO_REDUCTASE_1"/>
    <property type="match status" value="1"/>
</dbReference>
<dbReference type="InterPro" id="IPR036812">
    <property type="entry name" value="NAD(P)_OxRdtase_dom_sf"/>
</dbReference>
<evidence type="ECO:0000313" key="6">
    <source>
        <dbReference type="EMBL" id="CDW91568.1"/>
    </source>
</evidence>
<evidence type="ECO:0000259" key="5">
    <source>
        <dbReference type="Pfam" id="PF00248"/>
    </source>
</evidence>
<dbReference type="SUPFAM" id="SSF51430">
    <property type="entry name" value="NAD(P)-linked oxidoreductase"/>
    <property type="match status" value="1"/>
</dbReference>
<evidence type="ECO:0000256" key="3">
    <source>
        <dbReference type="PIRSR" id="PIRSR000097-2"/>
    </source>
</evidence>
<accession>A0A078BDA2</accession>
<dbReference type="InterPro" id="IPR020471">
    <property type="entry name" value="AKR"/>
</dbReference>
<dbReference type="InterPro" id="IPR018170">
    <property type="entry name" value="Aldo/ket_reductase_CS"/>
</dbReference>
<dbReference type="Gene3D" id="3.20.20.100">
    <property type="entry name" value="NADP-dependent oxidoreductase domain"/>
    <property type="match status" value="1"/>
</dbReference>
<name>A0A078BDA2_STYLE</name>
<dbReference type="PRINTS" id="PR00069">
    <property type="entry name" value="ALDKETRDTASE"/>
</dbReference>
<gene>
    <name evidence="6" type="primary">Contig17605.g18724</name>
    <name evidence="6" type="ORF">STYLEM_20725</name>
</gene>
<proteinExistence type="predicted"/>
<dbReference type="GO" id="GO:0016616">
    <property type="term" value="F:oxidoreductase activity, acting on the CH-OH group of donors, NAD or NADP as acceptor"/>
    <property type="evidence" value="ECO:0007669"/>
    <property type="project" value="UniProtKB-ARBA"/>
</dbReference>
<keyword evidence="1" id="KW-0560">Oxidoreductase</keyword>
<dbReference type="PIRSF" id="PIRSF000097">
    <property type="entry name" value="AKR"/>
    <property type="match status" value="1"/>
</dbReference>
<evidence type="ECO:0000313" key="7">
    <source>
        <dbReference type="Proteomes" id="UP000039865"/>
    </source>
</evidence>
<dbReference type="FunFam" id="3.20.20.100:FF:000002">
    <property type="entry name" value="2,5-diketo-D-gluconic acid reductase A"/>
    <property type="match status" value="1"/>
</dbReference>
<dbReference type="Pfam" id="PF00248">
    <property type="entry name" value="Aldo_ket_red"/>
    <property type="match status" value="1"/>
</dbReference>
<dbReference type="CDD" id="cd19071">
    <property type="entry name" value="AKR_AKR1-5-like"/>
    <property type="match status" value="1"/>
</dbReference>
<feature type="site" description="Lowers pKa of active site Tyr" evidence="4">
    <location>
        <position position="85"/>
    </location>
</feature>
<evidence type="ECO:0000256" key="4">
    <source>
        <dbReference type="PIRSR" id="PIRSR000097-3"/>
    </source>
</evidence>
<keyword evidence="7" id="KW-1185">Reference proteome</keyword>
<dbReference type="PANTHER" id="PTHR11732">
    <property type="entry name" value="ALDO/KETO REDUCTASE"/>
    <property type="match status" value="1"/>
</dbReference>
<dbReference type="InParanoid" id="A0A078BDA2"/>
<feature type="binding site" evidence="3">
    <location>
        <position position="117"/>
    </location>
    <ligand>
        <name>substrate</name>
    </ligand>
</feature>
<feature type="active site" description="Proton donor" evidence="2">
    <location>
        <position position="57"/>
    </location>
</feature>
<evidence type="ECO:0000256" key="1">
    <source>
        <dbReference type="ARBA" id="ARBA00023002"/>
    </source>
</evidence>
<evidence type="ECO:0000256" key="2">
    <source>
        <dbReference type="PIRSR" id="PIRSR000097-1"/>
    </source>
</evidence>